<gene>
    <name evidence="7" type="primary">murE</name>
    <name evidence="12" type="ORF">SAMN06265368_1926</name>
</gene>
<feature type="binding site" evidence="7">
    <location>
        <begin position="158"/>
        <end position="159"/>
    </location>
    <ligand>
        <name>UDP-N-acetyl-alpha-D-muramoyl-L-alanyl-D-glutamate</name>
        <dbReference type="ChEBI" id="CHEBI:83900"/>
    </ligand>
</feature>
<dbReference type="PANTHER" id="PTHR23135:SF4">
    <property type="entry name" value="UDP-N-ACETYLMURAMOYL-L-ALANYL-D-GLUTAMATE--2,6-DIAMINOPIMELATE LIGASE MURE HOMOLOG, CHLOROPLASTIC"/>
    <property type="match status" value="1"/>
</dbReference>
<feature type="domain" description="Mur ligase C-terminal" evidence="10">
    <location>
        <begin position="341"/>
        <end position="465"/>
    </location>
</feature>
<organism evidence="12 13">
    <name type="scientific">Cohaesibacter gelatinilyticus</name>
    <dbReference type="NCBI Taxonomy" id="372072"/>
    <lineage>
        <taxon>Bacteria</taxon>
        <taxon>Pseudomonadati</taxon>
        <taxon>Pseudomonadota</taxon>
        <taxon>Alphaproteobacteria</taxon>
        <taxon>Hyphomicrobiales</taxon>
        <taxon>Cohaesibacteraceae</taxon>
    </lineage>
</organism>
<dbReference type="GO" id="GO:0000287">
    <property type="term" value="F:magnesium ion binding"/>
    <property type="evidence" value="ECO:0007669"/>
    <property type="project" value="UniProtKB-UniRule"/>
</dbReference>
<dbReference type="Gene3D" id="3.40.1390.10">
    <property type="entry name" value="MurE/MurF, N-terminal domain"/>
    <property type="match status" value="1"/>
</dbReference>
<evidence type="ECO:0000256" key="8">
    <source>
        <dbReference type="RuleBase" id="RU004135"/>
    </source>
</evidence>
<keyword evidence="3 7" id="KW-0133">Cell shape</keyword>
<dbReference type="Pfam" id="PF08245">
    <property type="entry name" value="Mur_ligase_M"/>
    <property type="match status" value="1"/>
</dbReference>
<protein>
    <recommendedName>
        <fullName evidence="7">UDP-N-acetylmuramoyl-L-alanyl-D-glutamate--2,6-diaminopimelate ligase</fullName>
        <ecNumber evidence="7">6.3.2.13</ecNumber>
    </recommendedName>
    <alternativeName>
        <fullName evidence="7">Meso-A2pm-adding enzyme</fullName>
    </alternativeName>
    <alternativeName>
        <fullName evidence="7">Meso-diaminopimelate-adding enzyme</fullName>
    </alternativeName>
    <alternativeName>
        <fullName evidence="7">UDP-MurNAc-L-Ala-D-Glu:meso-diaminopimelate ligase</fullName>
    </alternativeName>
    <alternativeName>
        <fullName evidence="7">UDP-MurNAc-tripeptide synthetase</fullName>
    </alternativeName>
    <alternativeName>
        <fullName evidence="7">UDP-N-acetylmuramyl-tripeptide synthetase</fullName>
    </alternativeName>
</protein>
<name>A0A285NHX2_9HYPH</name>
<feature type="binding site" evidence="7">
    <location>
        <begin position="415"/>
        <end position="418"/>
    </location>
    <ligand>
        <name>meso-2,6-diaminopimelate</name>
        <dbReference type="ChEBI" id="CHEBI:57791"/>
    </ligand>
</feature>
<dbReference type="Pfam" id="PF02875">
    <property type="entry name" value="Mur_ligase_C"/>
    <property type="match status" value="1"/>
</dbReference>
<feature type="binding site" evidence="7">
    <location>
        <position position="33"/>
    </location>
    <ligand>
        <name>UDP-N-acetyl-alpha-D-muramoyl-L-alanyl-D-glutamate</name>
        <dbReference type="ChEBI" id="CHEBI:83900"/>
    </ligand>
</feature>
<keyword evidence="7 12" id="KW-0436">Ligase</keyword>
<evidence type="ECO:0000256" key="4">
    <source>
        <dbReference type="ARBA" id="ARBA00022984"/>
    </source>
</evidence>
<comment type="caution">
    <text evidence="7">Lacks conserved residue(s) required for the propagation of feature annotation.</text>
</comment>
<feature type="binding site" evidence="7">
    <location>
        <position position="391"/>
    </location>
    <ligand>
        <name>meso-2,6-diaminopimelate</name>
        <dbReference type="ChEBI" id="CHEBI:57791"/>
    </ligand>
</feature>
<keyword evidence="5 7" id="KW-0131">Cell cycle</keyword>
<evidence type="ECO:0000313" key="13">
    <source>
        <dbReference type="Proteomes" id="UP000219439"/>
    </source>
</evidence>
<evidence type="ECO:0000259" key="11">
    <source>
        <dbReference type="Pfam" id="PF08245"/>
    </source>
</evidence>
<dbReference type="GO" id="GO:0008765">
    <property type="term" value="F:UDP-N-acetylmuramoylalanyl-D-glutamate-2,6-diaminopimelate ligase activity"/>
    <property type="evidence" value="ECO:0007669"/>
    <property type="project" value="UniProtKB-UniRule"/>
</dbReference>
<dbReference type="NCBIfam" id="NF001126">
    <property type="entry name" value="PRK00139.1-4"/>
    <property type="match status" value="1"/>
</dbReference>
<dbReference type="HAMAP" id="MF_00208">
    <property type="entry name" value="MurE"/>
    <property type="match status" value="1"/>
</dbReference>
<reference evidence="12 13" key="1">
    <citation type="submission" date="2017-09" db="EMBL/GenBank/DDBJ databases">
        <authorList>
            <person name="Ehlers B."/>
            <person name="Leendertz F.H."/>
        </authorList>
    </citation>
    <scope>NUCLEOTIDE SEQUENCE [LARGE SCALE GENOMIC DNA]</scope>
    <source>
        <strain evidence="12 13">DSM 18289</strain>
    </source>
</reference>
<dbReference type="Gene3D" id="3.40.1190.10">
    <property type="entry name" value="Mur-like, catalytic domain"/>
    <property type="match status" value="1"/>
</dbReference>
<sequence>MLLRDLFASLPLIQKQGDKACLDQKVAGLNADSRKIETDFLFIGVPGSQVDGARFLEQVIEKGALAAIISDASDIPAEGVPAEFPIFCCADVHGALATLAGAFYPISYEKIAAVTGTNGKTSIASFLRQIWASAGKRAANIGTIGVEGPNGASYGGLTTPDPVGLLQSVQRLEEEQGVTHLALEASSHGLEQKRLDGLKVDVGAYTNLTRDHLDYHKTFEAYRDAKLQLFTRLVRKDGTAVINLDDDHSSYFLDAAKARGLTCLTLGETTSADLRIKSISFDGEKQIVLLTGVWGNVEAHIPLVGTFQASNALVAGLMAYASGLSVGEILNALSQLKGACGRMELVGRTGQGAPIYVDYSHTPDSLETALKALRPFTKERLIVVIGAGGDRDPGKRPMMGKAANDYADFAIVTDDNPRSEDPALIRKAVMETVETGCEVAGRYDAIAKGVSMLQAGDILLVAGKGHEQGQTVKGEVLPFSDHEAVQQVLKEHNEGAAS</sequence>
<dbReference type="NCBIfam" id="TIGR01085">
    <property type="entry name" value="murE"/>
    <property type="match status" value="1"/>
</dbReference>
<keyword evidence="6 7" id="KW-0961">Cell wall biogenesis/degradation</keyword>
<dbReference type="InterPro" id="IPR004101">
    <property type="entry name" value="Mur_ligase_C"/>
</dbReference>
<dbReference type="InterPro" id="IPR005761">
    <property type="entry name" value="UDP-N-AcMur-Glu-dNH2Pim_ligase"/>
</dbReference>
<dbReference type="GO" id="GO:0071555">
    <property type="term" value="P:cell wall organization"/>
    <property type="evidence" value="ECO:0007669"/>
    <property type="project" value="UniProtKB-KW"/>
</dbReference>
<dbReference type="UniPathway" id="UPA00219"/>
<dbReference type="AlphaFoldDB" id="A0A285NHX2"/>
<dbReference type="InterPro" id="IPR013221">
    <property type="entry name" value="Mur_ligase_cen"/>
</dbReference>
<comment type="function">
    <text evidence="7">Catalyzes the addition of meso-diaminopimelic acid to the nucleotide precursor UDP-N-acetylmuramoyl-L-alanyl-D-glutamate (UMAG) in the biosynthesis of bacterial cell-wall peptidoglycan.</text>
</comment>
<keyword evidence="13" id="KW-1185">Reference proteome</keyword>
<dbReference type="InterPro" id="IPR035911">
    <property type="entry name" value="MurE/MurF_N"/>
</dbReference>
<dbReference type="GO" id="GO:0005524">
    <property type="term" value="F:ATP binding"/>
    <property type="evidence" value="ECO:0007669"/>
    <property type="project" value="UniProtKB-UniRule"/>
</dbReference>
<feature type="domain" description="Mur ligase N-terminal catalytic" evidence="9">
    <location>
        <begin position="26"/>
        <end position="104"/>
    </location>
</feature>
<comment type="subcellular location">
    <subcellularLocation>
        <location evidence="7 8">Cytoplasm</location>
    </subcellularLocation>
</comment>
<dbReference type="NCBIfam" id="NF001124">
    <property type="entry name" value="PRK00139.1-2"/>
    <property type="match status" value="1"/>
</dbReference>
<feature type="binding site" evidence="7">
    <location>
        <begin position="116"/>
        <end position="122"/>
    </location>
    <ligand>
        <name>ATP</name>
        <dbReference type="ChEBI" id="CHEBI:30616"/>
    </ligand>
</feature>
<feature type="domain" description="Mur ligase central" evidence="11">
    <location>
        <begin position="114"/>
        <end position="318"/>
    </location>
</feature>
<keyword evidence="7" id="KW-0547">Nucleotide-binding</keyword>
<proteinExistence type="inferred from homology"/>
<dbReference type="GO" id="GO:0009252">
    <property type="term" value="P:peptidoglycan biosynthetic process"/>
    <property type="evidence" value="ECO:0007669"/>
    <property type="project" value="UniProtKB-UniRule"/>
</dbReference>
<dbReference type="GO" id="GO:0005737">
    <property type="term" value="C:cytoplasm"/>
    <property type="evidence" value="ECO:0007669"/>
    <property type="project" value="UniProtKB-SubCell"/>
</dbReference>
<dbReference type="GO" id="GO:0051301">
    <property type="term" value="P:cell division"/>
    <property type="evidence" value="ECO:0007669"/>
    <property type="project" value="UniProtKB-KW"/>
</dbReference>
<dbReference type="Proteomes" id="UP000219439">
    <property type="component" value="Unassembled WGS sequence"/>
</dbReference>
<comment type="catalytic activity">
    <reaction evidence="7">
        <text>UDP-N-acetyl-alpha-D-muramoyl-L-alanyl-D-glutamate + meso-2,6-diaminopimelate + ATP = UDP-N-acetyl-alpha-D-muramoyl-L-alanyl-gamma-D-glutamyl-meso-2,6-diaminopimelate + ADP + phosphate + H(+)</text>
        <dbReference type="Rhea" id="RHEA:23676"/>
        <dbReference type="ChEBI" id="CHEBI:15378"/>
        <dbReference type="ChEBI" id="CHEBI:30616"/>
        <dbReference type="ChEBI" id="CHEBI:43474"/>
        <dbReference type="ChEBI" id="CHEBI:57791"/>
        <dbReference type="ChEBI" id="CHEBI:83900"/>
        <dbReference type="ChEBI" id="CHEBI:83905"/>
        <dbReference type="ChEBI" id="CHEBI:456216"/>
        <dbReference type="EC" id="6.3.2.13"/>
    </reaction>
</comment>
<comment type="cofactor">
    <cofactor evidence="7">
        <name>Mg(2+)</name>
        <dbReference type="ChEBI" id="CHEBI:18420"/>
    </cofactor>
</comment>
<evidence type="ECO:0000256" key="2">
    <source>
        <dbReference type="ARBA" id="ARBA00022618"/>
    </source>
</evidence>
<feature type="short sequence motif" description="Meso-diaminopimelate recognition motif" evidence="7">
    <location>
        <begin position="415"/>
        <end position="418"/>
    </location>
</feature>
<dbReference type="InterPro" id="IPR036615">
    <property type="entry name" value="Mur_ligase_C_dom_sf"/>
</dbReference>
<dbReference type="Pfam" id="PF01225">
    <property type="entry name" value="Mur_ligase"/>
    <property type="match status" value="1"/>
</dbReference>
<keyword evidence="4 7" id="KW-0573">Peptidoglycan synthesis</keyword>
<comment type="PTM">
    <text evidence="7">Carboxylation is probably crucial for Mg(2+) binding and, consequently, for the gamma-phosphate positioning of ATP.</text>
</comment>
<dbReference type="InterPro" id="IPR036565">
    <property type="entry name" value="Mur-like_cat_sf"/>
</dbReference>
<dbReference type="Gene3D" id="3.90.190.20">
    <property type="entry name" value="Mur ligase, C-terminal domain"/>
    <property type="match status" value="1"/>
</dbReference>
<evidence type="ECO:0000256" key="1">
    <source>
        <dbReference type="ARBA" id="ARBA00005898"/>
    </source>
</evidence>
<comment type="pathway">
    <text evidence="7 8">Cell wall biogenesis; peptidoglycan biosynthesis.</text>
</comment>
<evidence type="ECO:0000256" key="6">
    <source>
        <dbReference type="ARBA" id="ARBA00023316"/>
    </source>
</evidence>
<feature type="binding site" evidence="7">
    <location>
        <position position="467"/>
    </location>
    <ligand>
        <name>meso-2,6-diaminopimelate</name>
        <dbReference type="ChEBI" id="CHEBI:57791"/>
    </ligand>
</feature>
<dbReference type="EMBL" id="OBEL01000001">
    <property type="protein sequence ID" value="SNZ09080.1"/>
    <property type="molecule type" value="Genomic_DNA"/>
</dbReference>
<dbReference type="RefSeq" id="WP_097153031.1">
    <property type="nucleotide sequence ID" value="NZ_OBEL01000001.1"/>
</dbReference>
<feature type="binding site" evidence="7">
    <location>
        <position position="194"/>
    </location>
    <ligand>
        <name>UDP-N-acetyl-alpha-D-muramoyl-L-alanyl-D-glutamate</name>
        <dbReference type="ChEBI" id="CHEBI:83900"/>
    </ligand>
</feature>
<feature type="binding site" evidence="7">
    <location>
        <position position="192"/>
    </location>
    <ligand>
        <name>UDP-N-acetyl-alpha-D-muramoyl-L-alanyl-D-glutamate</name>
        <dbReference type="ChEBI" id="CHEBI:83900"/>
    </ligand>
</feature>
<keyword evidence="2 7" id="KW-0132">Cell division</keyword>
<keyword evidence="7" id="KW-0963">Cytoplasm</keyword>
<evidence type="ECO:0000256" key="5">
    <source>
        <dbReference type="ARBA" id="ARBA00023306"/>
    </source>
</evidence>
<dbReference type="SUPFAM" id="SSF53244">
    <property type="entry name" value="MurD-like peptide ligases, peptide-binding domain"/>
    <property type="match status" value="1"/>
</dbReference>
<keyword evidence="7" id="KW-0460">Magnesium</keyword>
<accession>A0A285NHX2</accession>
<evidence type="ECO:0000313" key="12">
    <source>
        <dbReference type="EMBL" id="SNZ09080.1"/>
    </source>
</evidence>
<evidence type="ECO:0000259" key="9">
    <source>
        <dbReference type="Pfam" id="PF01225"/>
    </source>
</evidence>
<dbReference type="SUPFAM" id="SSF53623">
    <property type="entry name" value="MurD-like peptide ligases, catalytic domain"/>
    <property type="match status" value="1"/>
</dbReference>
<feature type="binding site" evidence="7">
    <location>
        <position position="463"/>
    </location>
    <ligand>
        <name>meso-2,6-diaminopimelate</name>
        <dbReference type="ChEBI" id="CHEBI:57791"/>
    </ligand>
</feature>
<feature type="binding site" evidence="7">
    <location>
        <position position="186"/>
    </location>
    <ligand>
        <name>UDP-N-acetyl-alpha-D-muramoyl-L-alanyl-D-glutamate</name>
        <dbReference type="ChEBI" id="CHEBI:83900"/>
    </ligand>
</feature>
<evidence type="ECO:0000259" key="10">
    <source>
        <dbReference type="Pfam" id="PF02875"/>
    </source>
</evidence>
<dbReference type="OrthoDB" id="9800958at2"/>
<dbReference type="InterPro" id="IPR000713">
    <property type="entry name" value="Mur_ligase_N"/>
</dbReference>
<keyword evidence="7" id="KW-0067">ATP-binding</keyword>
<dbReference type="GO" id="GO:0008360">
    <property type="term" value="P:regulation of cell shape"/>
    <property type="evidence" value="ECO:0007669"/>
    <property type="project" value="UniProtKB-KW"/>
</dbReference>
<feature type="modified residue" description="N6-carboxylysine" evidence="7">
    <location>
        <position position="226"/>
    </location>
</feature>
<dbReference type="EC" id="6.3.2.13" evidence="7"/>
<dbReference type="PANTHER" id="PTHR23135">
    <property type="entry name" value="MUR LIGASE FAMILY MEMBER"/>
    <property type="match status" value="1"/>
</dbReference>
<evidence type="ECO:0000256" key="7">
    <source>
        <dbReference type="HAMAP-Rule" id="MF_00208"/>
    </source>
</evidence>
<dbReference type="SUPFAM" id="SSF63418">
    <property type="entry name" value="MurE/MurF N-terminal domain"/>
    <property type="match status" value="1"/>
</dbReference>
<evidence type="ECO:0000256" key="3">
    <source>
        <dbReference type="ARBA" id="ARBA00022960"/>
    </source>
</evidence>
<comment type="similarity">
    <text evidence="1 7">Belongs to the MurCDEF family. MurE subfamily.</text>
</comment>